<protein>
    <submittedName>
        <fullName evidence="4">RNA-dependent RNA polymerase</fullName>
    </submittedName>
</protein>
<dbReference type="PANTHER" id="PTHR34456:SF13">
    <property type="entry name" value="REVERSE TRANSCRIPTASE DOMAIN-CONTAINING PROTEIN"/>
    <property type="match status" value="1"/>
</dbReference>
<sequence length="834" mass="95105">MKSYGANKTLDIPRNADLSTVYSVLDLYNRETRRICNKLLRMQQVWIDNEGLQGIQRCQKTLFLWNKWCASGYKPEDIPPLRHSHGLLSKLQHAMRLVVRNHQDIGLINLISSVLRLHQSYGVSDAVIKQLTQDSYKTITEPFNTRPLTFGLWDHRDFIYGHNLDKAEYDSYLASRMIKRFLDRFLPVDNLDPKVGPSALFHSISGILPVLELEGMEQLTKAGPHTWVPNHGKAVALKSILSESLDFHAMDRCPSAFSRRFIVDQDGKVSFRMWRADPQRNVHNIIDDMNNLILEAPHRGPRGLKYVSGTAVGTPPSCFHPEVGRIVPIKDKAGKIRNIAMTCYTVNKTLGPIHRWLFALLEKLPCDSTKQQRGIDRMVIATKDRKPCESKDLSSATDRLPLIVQRRILEALLRTCAGYSVEQARQMSSLWHELLASLTFVTPSGESIRYAVGQPMGVYTSWPMLALTNHVIALVAKHECVLDRYGSVWHDSRPYTELKQFFMDGYQVCGDDIVIYDTAAAEKYHYIMESLGVTINRQKSYSSKKNDDFAAAEFCKKLAVNGNIVSGQSLKVVLRALGIDDGYNIQPMLLPQMLTTLRVLKSGNVISKRVLSVIASSYPRELHHIPTEYGGLGFPLQGSSCCQVLARDGFIVYYYYNKIRSMLTVFNKDEFSFRNEKLNPATVPGQLGVARQLTQYSSYPDNQYRRFDYDYRQLYQTEWFLDKSQSNNLFDQLNLSMTQLQSMIETGEPIDYVDWIDIVETVRTARTRFIKSRYTVAASSDQRTSDIDPESIDSARSALKSVRLMRRKDNKLSDLVTSEVLRSVLVSFSEYTLC</sequence>
<evidence type="ECO:0000256" key="3">
    <source>
        <dbReference type="ARBA" id="ARBA00022695"/>
    </source>
</evidence>
<accession>A0A6G7PSB1</accession>
<keyword evidence="2" id="KW-0808">Transferase</keyword>
<evidence type="ECO:0000256" key="1">
    <source>
        <dbReference type="ARBA" id="ARBA00022484"/>
    </source>
</evidence>
<dbReference type="EMBL" id="MT129706">
    <property type="protein sequence ID" value="QIJ70065.1"/>
    <property type="molecule type" value="Genomic_RNA"/>
</dbReference>
<dbReference type="InterPro" id="IPR043502">
    <property type="entry name" value="DNA/RNA_pol_sf"/>
</dbReference>
<dbReference type="InterPro" id="IPR008686">
    <property type="entry name" value="RNA_pol_mitovir"/>
</dbReference>
<dbReference type="SUPFAM" id="SSF56672">
    <property type="entry name" value="DNA/RNA polymerases"/>
    <property type="match status" value="1"/>
</dbReference>
<organism evidence="4">
    <name type="scientific">Traeger narna-like virus</name>
    <dbReference type="NCBI Taxonomy" id="2716635"/>
    <lineage>
        <taxon>Viruses</taxon>
        <taxon>Riboviria</taxon>
        <taxon>Orthornavirae</taxon>
        <taxon>Lenarviricota</taxon>
        <taxon>Amabiliviricetes</taxon>
        <taxon>Wolframvirales</taxon>
        <taxon>Narnaviridae</taxon>
    </lineage>
</organism>
<name>A0A6G7PSB1_9VIRU</name>
<evidence type="ECO:0000256" key="2">
    <source>
        <dbReference type="ARBA" id="ARBA00022679"/>
    </source>
</evidence>
<reference evidence="4" key="1">
    <citation type="submission" date="2020-02" db="EMBL/GenBank/DDBJ databases">
        <title>Comparative analysis of RNA virome composition in rabbits and associated ectoparasites.</title>
        <authorList>
            <person name="Mahar J.E."/>
            <person name="Shi M."/>
            <person name="Hall R.N."/>
            <person name="Strive T."/>
            <person name="Holmes E.C."/>
        </authorList>
    </citation>
    <scope>NUCLEOTIDE SEQUENCE</scope>
    <source>
        <strain evidence="4">GUNCC_DN51264-106</strain>
    </source>
</reference>
<dbReference type="Pfam" id="PF05919">
    <property type="entry name" value="Mitovir_RNA_pol"/>
    <property type="match status" value="1"/>
</dbReference>
<keyword evidence="1 4" id="KW-0696">RNA-directed RNA polymerase</keyword>
<proteinExistence type="predicted"/>
<evidence type="ECO:0000313" key="4">
    <source>
        <dbReference type="EMBL" id="QIJ70065.1"/>
    </source>
</evidence>
<dbReference type="PANTHER" id="PTHR34456">
    <property type="entry name" value="MITOVIRUS RNA-DEPENDENT RNA POLYMERASE"/>
    <property type="match status" value="1"/>
</dbReference>
<dbReference type="GO" id="GO:0003968">
    <property type="term" value="F:RNA-directed RNA polymerase activity"/>
    <property type="evidence" value="ECO:0007669"/>
    <property type="project" value="UniProtKB-KW"/>
</dbReference>
<keyword evidence="3" id="KW-0548">Nucleotidyltransferase</keyword>